<keyword evidence="2" id="KW-1185">Reference proteome</keyword>
<name>A0A5J5EB72_9PEZI</name>
<dbReference type="EMBL" id="VXIS01000601">
    <property type="protein sequence ID" value="KAA8892762.1"/>
    <property type="molecule type" value="Genomic_DNA"/>
</dbReference>
<organism evidence="1 2">
    <name type="scientific">Sphaerosporella brunnea</name>
    <dbReference type="NCBI Taxonomy" id="1250544"/>
    <lineage>
        <taxon>Eukaryota</taxon>
        <taxon>Fungi</taxon>
        <taxon>Dikarya</taxon>
        <taxon>Ascomycota</taxon>
        <taxon>Pezizomycotina</taxon>
        <taxon>Pezizomycetes</taxon>
        <taxon>Pezizales</taxon>
        <taxon>Pyronemataceae</taxon>
        <taxon>Sphaerosporella</taxon>
    </lineage>
</organism>
<evidence type="ECO:0000313" key="2">
    <source>
        <dbReference type="Proteomes" id="UP000326924"/>
    </source>
</evidence>
<dbReference type="AlphaFoldDB" id="A0A5J5EB72"/>
<dbReference type="Proteomes" id="UP000326924">
    <property type="component" value="Unassembled WGS sequence"/>
</dbReference>
<accession>A0A5J5EB72</accession>
<protein>
    <submittedName>
        <fullName evidence="1">Uncharacterized protein</fullName>
    </submittedName>
</protein>
<gene>
    <name evidence="1" type="ORF">FN846DRAFT_631167</name>
</gene>
<comment type="caution">
    <text evidence="1">The sequence shown here is derived from an EMBL/GenBank/DDBJ whole genome shotgun (WGS) entry which is preliminary data.</text>
</comment>
<proteinExistence type="predicted"/>
<dbReference type="OrthoDB" id="185373at2759"/>
<sequence length="212" mass="25179">MNWTYVFTRHRKTLPPAAMVRVWETMTAPPYNVRPTADMYDYIIRSFLWRRMPGSAEEMMDSAAIDLFERITLRAANIEQKILQGKVIRESVRSEETLFEADSADEIERWKQDVSNLLRADWRIRSMLKRWAELLVNGKDVEVTSFGPCEIPRIIDKWRSFLGNDIIYVLRTGYVELRLGREDIMQEPIINRKRRWYHILLGTGAKEEDDFF</sequence>
<dbReference type="InParanoid" id="A0A5J5EB72"/>
<reference evidence="1 2" key="1">
    <citation type="submission" date="2019-09" db="EMBL/GenBank/DDBJ databases">
        <title>Draft genome of the ectomycorrhizal ascomycete Sphaerosporella brunnea.</title>
        <authorList>
            <consortium name="DOE Joint Genome Institute"/>
            <person name="Benucci G.M."/>
            <person name="Marozzi G."/>
            <person name="Antonielli L."/>
            <person name="Sanchez S."/>
            <person name="Marco P."/>
            <person name="Wang X."/>
            <person name="Falini L.B."/>
            <person name="Barry K."/>
            <person name="Haridas S."/>
            <person name="Lipzen A."/>
            <person name="Labutti K."/>
            <person name="Grigoriev I.V."/>
            <person name="Murat C."/>
            <person name="Martin F."/>
            <person name="Albertini E."/>
            <person name="Donnini D."/>
            <person name="Bonito G."/>
        </authorList>
    </citation>
    <scope>NUCLEOTIDE SEQUENCE [LARGE SCALE GENOMIC DNA]</scope>
    <source>
        <strain evidence="1 2">Sb_GMNB300</strain>
    </source>
</reference>
<evidence type="ECO:0000313" key="1">
    <source>
        <dbReference type="EMBL" id="KAA8892762.1"/>
    </source>
</evidence>